<accession>A0AAN0K288</accession>
<reference evidence="1" key="2">
    <citation type="submission" date="2024-06" db="UniProtKB">
        <authorList>
            <consortium name="EnsemblMetazoa"/>
        </authorList>
    </citation>
    <scope>IDENTIFICATION</scope>
</reference>
<dbReference type="AlphaFoldDB" id="A0AAN0K288"/>
<proteinExistence type="predicted"/>
<name>A0AAN0K288_AMPQE</name>
<evidence type="ECO:0000313" key="2">
    <source>
        <dbReference type="Proteomes" id="UP000007879"/>
    </source>
</evidence>
<dbReference type="GeneID" id="109592714"/>
<sequence length="159" mass="18295">MEALGEEFLKGHLKVSLQDKLLPQFWSHFDINKSNYVSLQAVSEAVSDLTSSISFNNVIEEMKGLYPLQMISGVNDKWEVTCKVLGLSIWAWLPKGGMVFRVMELLVKESLIAYETTRQKGGEREGEEMETETHTDQLWYWNEFQSLVAKLSFLGLRDR</sequence>
<evidence type="ECO:0008006" key="3">
    <source>
        <dbReference type="Google" id="ProtNLM"/>
    </source>
</evidence>
<dbReference type="KEGG" id="aqu:109592714"/>
<reference evidence="2" key="1">
    <citation type="journal article" date="2010" name="Nature">
        <title>The Amphimedon queenslandica genome and the evolution of animal complexity.</title>
        <authorList>
            <person name="Srivastava M."/>
            <person name="Simakov O."/>
            <person name="Chapman J."/>
            <person name="Fahey B."/>
            <person name="Gauthier M.E."/>
            <person name="Mitros T."/>
            <person name="Richards G.S."/>
            <person name="Conaco C."/>
            <person name="Dacre M."/>
            <person name="Hellsten U."/>
            <person name="Larroux C."/>
            <person name="Putnam N.H."/>
            <person name="Stanke M."/>
            <person name="Adamska M."/>
            <person name="Darling A."/>
            <person name="Degnan S.M."/>
            <person name="Oakley T.H."/>
            <person name="Plachetzki D.C."/>
            <person name="Zhai Y."/>
            <person name="Adamski M."/>
            <person name="Calcino A."/>
            <person name="Cummins S.F."/>
            <person name="Goodstein D.M."/>
            <person name="Harris C."/>
            <person name="Jackson D.J."/>
            <person name="Leys S.P."/>
            <person name="Shu S."/>
            <person name="Woodcroft B.J."/>
            <person name="Vervoort M."/>
            <person name="Kosik K.S."/>
            <person name="Manning G."/>
            <person name="Degnan B.M."/>
            <person name="Rokhsar D.S."/>
        </authorList>
    </citation>
    <scope>NUCLEOTIDE SEQUENCE [LARGE SCALE GENOMIC DNA]</scope>
</reference>
<dbReference type="EnsemblMetazoa" id="XM_020008097.1">
    <property type="protein sequence ID" value="XP_019863656.1"/>
    <property type="gene ID" value="LOC109592714"/>
</dbReference>
<keyword evidence="2" id="KW-1185">Reference proteome</keyword>
<organism evidence="1 2">
    <name type="scientific">Amphimedon queenslandica</name>
    <name type="common">Sponge</name>
    <dbReference type="NCBI Taxonomy" id="400682"/>
    <lineage>
        <taxon>Eukaryota</taxon>
        <taxon>Metazoa</taxon>
        <taxon>Porifera</taxon>
        <taxon>Demospongiae</taxon>
        <taxon>Heteroscleromorpha</taxon>
        <taxon>Haplosclerida</taxon>
        <taxon>Niphatidae</taxon>
        <taxon>Amphimedon</taxon>
    </lineage>
</organism>
<dbReference type="RefSeq" id="XP_019863656.1">
    <property type="nucleotide sequence ID" value="XM_020008097.1"/>
</dbReference>
<dbReference type="Proteomes" id="UP000007879">
    <property type="component" value="Unassembled WGS sequence"/>
</dbReference>
<evidence type="ECO:0000313" key="1">
    <source>
        <dbReference type="EnsemblMetazoa" id="XP_019863656.1"/>
    </source>
</evidence>
<protein>
    <recommendedName>
        <fullName evidence="3">EF-hand domain-containing protein</fullName>
    </recommendedName>
</protein>